<accession>A0A3S2P5Y8</accession>
<reference evidence="2 3" key="2">
    <citation type="submission" date="2019-01" db="EMBL/GenBank/DDBJ databases">
        <title>A chromosome length genome reference of the Java medaka (oryzias javanicus).</title>
        <authorList>
            <person name="Herpin A."/>
            <person name="Takehana Y."/>
            <person name="Naruse K."/>
            <person name="Ansai S."/>
            <person name="Kawaguchi M."/>
        </authorList>
    </citation>
    <scope>NUCLEOTIDE SEQUENCE [LARGE SCALE GENOMIC DNA]</scope>
    <source>
        <strain evidence="2">RS831</strain>
        <tissue evidence="2">Whole body</tissue>
    </source>
</reference>
<keyword evidence="3" id="KW-1185">Reference proteome</keyword>
<dbReference type="Proteomes" id="UP000283210">
    <property type="component" value="Chromosome 10"/>
</dbReference>
<feature type="region of interest" description="Disordered" evidence="1">
    <location>
        <begin position="33"/>
        <end position="53"/>
    </location>
</feature>
<evidence type="ECO:0000256" key="1">
    <source>
        <dbReference type="SAM" id="MobiDB-lite"/>
    </source>
</evidence>
<evidence type="ECO:0000313" key="2">
    <source>
        <dbReference type="EMBL" id="RVE67427.1"/>
    </source>
</evidence>
<dbReference type="EMBL" id="CM012446">
    <property type="protein sequence ID" value="RVE67427.1"/>
    <property type="molecule type" value="Genomic_DNA"/>
</dbReference>
<sequence>MIIQEPIRATIRAERRRTQNNRASRTIRSAVEAPTRTTENVSSLTPSNPKIQQQQRVTGIVGNPHHLTSLVTKEGFPAEPSAIHQSQQAPT</sequence>
<organism evidence="2 3">
    <name type="scientific">Oryzias javanicus</name>
    <name type="common">Javanese ricefish</name>
    <name type="synonym">Aplocheilus javanicus</name>
    <dbReference type="NCBI Taxonomy" id="123683"/>
    <lineage>
        <taxon>Eukaryota</taxon>
        <taxon>Metazoa</taxon>
        <taxon>Chordata</taxon>
        <taxon>Craniata</taxon>
        <taxon>Vertebrata</taxon>
        <taxon>Euteleostomi</taxon>
        <taxon>Actinopterygii</taxon>
        <taxon>Neopterygii</taxon>
        <taxon>Teleostei</taxon>
        <taxon>Neoteleostei</taxon>
        <taxon>Acanthomorphata</taxon>
        <taxon>Ovalentaria</taxon>
        <taxon>Atherinomorphae</taxon>
        <taxon>Beloniformes</taxon>
        <taxon>Adrianichthyidae</taxon>
        <taxon>Oryziinae</taxon>
        <taxon>Oryzias</taxon>
    </lineage>
</organism>
<dbReference type="AlphaFoldDB" id="A0A3S2P5Y8"/>
<gene>
    <name evidence="2" type="ORF">OJAV_G00102860</name>
</gene>
<feature type="compositionally biased region" description="Polar residues" evidence="1">
    <location>
        <begin position="35"/>
        <end position="53"/>
    </location>
</feature>
<evidence type="ECO:0000313" key="3">
    <source>
        <dbReference type="Proteomes" id="UP000283210"/>
    </source>
</evidence>
<reference evidence="2 3" key="1">
    <citation type="submission" date="2018-11" db="EMBL/GenBank/DDBJ databases">
        <authorList>
            <person name="Lopez-Roques C."/>
            <person name="Donnadieu C."/>
            <person name="Bouchez O."/>
            <person name="Klopp C."/>
            <person name="Cabau C."/>
            <person name="Zahm M."/>
        </authorList>
    </citation>
    <scope>NUCLEOTIDE SEQUENCE [LARGE SCALE GENOMIC DNA]</scope>
    <source>
        <strain evidence="2">RS831</strain>
        <tissue evidence="2">Whole body</tissue>
    </source>
</reference>
<protein>
    <submittedName>
        <fullName evidence="2">Uncharacterized protein</fullName>
    </submittedName>
</protein>
<proteinExistence type="predicted"/>
<name>A0A3S2P5Y8_ORYJA</name>